<dbReference type="GO" id="GO:0004707">
    <property type="term" value="F:MAP kinase activity"/>
    <property type="evidence" value="ECO:0007669"/>
    <property type="project" value="UniProtKB-EC"/>
</dbReference>
<evidence type="ECO:0000256" key="4">
    <source>
        <dbReference type="ARBA" id="ARBA00022527"/>
    </source>
</evidence>
<evidence type="ECO:0000256" key="10">
    <source>
        <dbReference type="ARBA" id="ARBA00047592"/>
    </source>
</evidence>
<evidence type="ECO:0000256" key="8">
    <source>
        <dbReference type="ARBA" id="ARBA00022777"/>
    </source>
</evidence>
<keyword evidence="8 13" id="KW-0418">Kinase</keyword>
<dbReference type="STRING" id="299467.A0A443S028"/>
<dbReference type="EMBL" id="NCKV01014930">
    <property type="protein sequence ID" value="RWS20885.1"/>
    <property type="molecule type" value="Genomic_DNA"/>
</dbReference>
<evidence type="ECO:0000313" key="14">
    <source>
        <dbReference type="Proteomes" id="UP000288716"/>
    </source>
</evidence>
<dbReference type="AlphaFoldDB" id="A0A443S028"/>
<dbReference type="VEuPathDB" id="VectorBase:LDEU011155"/>
<dbReference type="InterPro" id="IPR000719">
    <property type="entry name" value="Prot_kinase_dom"/>
</dbReference>
<evidence type="ECO:0000256" key="9">
    <source>
        <dbReference type="ARBA" id="ARBA00022840"/>
    </source>
</evidence>
<name>A0A443S028_9ACAR</name>
<dbReference type="FunFam" id="1.10.510.10:FF:000684">
    <property type="entry name" value="Mitogen-activated protein kinase"/>
    <property type="match status" value="1"/>
</dbReference>
<dbReference type="Gene3D" id="3.30.200.20">
    <property type="entry name" value="Phosphorylase Kinase, domain 1"/>
    <property type="match status" value="1"/>
</dbReference>
<evidence type="ECO:0000256" key="3">
    <source>
        <dbReference type="ARBA" id="ARBA00012411"/>
    </source>
</evidence>
<evidence type="ECO:0000313" key="13">
    <source>
        <dbReference type="EMBL" id="RWS20885.1"/>
    </source>
</evidence>
<keyword evidence="6" id="KW-0808">Transferase</keyword>
<comment type="caution">
    <text evidence="13">The sequence shown here is derived from an EMBL/GenBank/DDBJ whole genome shotgun (WGS) entry which is preliminary data.</text>
</comment>
<organism evidence="13 14">
    <name type="scientific">Leptotrombidium deliense</name>
    <dbReference type="NCBI Taxonomy" id="299467"/>
    <lineage>
        <taxon>Eukaryota</taxon>
        <taxon>Metazoa</taxon>
        <taxon>Ecdysozoa</taxon>
        <taxon>Arthropoda</taxon>
        <taxon>Chelicerata</taxon>
        <taxon>Arachnida</taxon>
        <taxon>Acari</taxon>
        <taxon>Acariformes</taxon>
        <taxon>Trombidiformes</taxon>
        <taxon>Prostigmata</taxon>
        <taxon>Anystina</taxon>
        <taxon>Parasitengona</taxon>
        <taxon>Trombiculoidea</taxon>
        <taxon>Trombiculidae</taxon>
        <taxon>Leptotrombidium</taxon>
    </lineage>
</organism>
<gene>
    <name evidence="13" type="ORF">B4U80_01630</name>
</gene>
<dbReference type="EC" id="2.7.11.24" evidence="3"/>
<evidence type="ECO:0000256" key="5">
    <source>
        <dbReference type="ARBA" id="ARBA00022553"/>
    </source>
</evidence>
<comment type="cofactor">
    <cofactor evidence="1">
        <name>Mg(2+)</name>
        <dbReference type="ChEBI" id="CHEBI:18420"/>
    </cofactor>
</comment>
<comment type="catalytic activity">
    <reaction evidence="10">
        <text>L-threonyl-[protein] + ATP = O-phospho-L-threonyl-[protein] + ADP + H(+)</text>
        <dbReference type="Rhea" id="RHEA:46608"/>
        <dbReference type="Rhea" id="RHEA-COMP:11060"/>
        <dbReference type="Rhea" id="RHEA-COMP:11605"/>
        <dbReference type="ChEBI" id="CHEBI:15378"/>
        <dbReference type="ChEBI" id="CHEBI:30013"/>
        <dbReference type="ChEBI" id="CHEBI:30616"/>
        <dbReference type="ChEBI" id="CHEBI:61977"/>
        <dbReference type="ChEBI" id="CHEBI:456216"/>
        <dbReference type="EC" id="2.7.11.24"/>
    </reaction>
</comment>
<keyword evidence="14" id="KW-1185">Reference proteome</keyword>
<proteinExistence type="inferred from homology"/>
<evidence type="ECO:0000256" key="1">
    <source>
        <dbReference type="ARBA" id="ARBA00001946"/>
    </source>
</evidence>
<dbReference type="InterPro" id="IPR050117">
    <property type="entry name" value="MAPK"/>
</dbReference>
<dbReference type="SMART" id="SM00220">
    <property type="entry name" value="S_TKc"/>
    <property type="match status" value="1"/>
</dbReference>
<keyword evidence="7" id="KW-0547">Nucleotide-binding</keyword>
<dbReference type="InterPro" id="IPR011009">
    <property type="entry name" value="Kinase-like_dom_sf"/>
</dbReference>
<evidence type="ECO:0000256" key="7">
    <source>
        <dbReference type="ARBA" id="ARBA00022741"/>
    </source>
</evidence>
<dbReference type="GO" id="GO:0005524">
    <property type="term" value="F:ATP binding"/>
    <property type="evidence" value="ECO:0007669"/>
    <property type="project" value="UniProtKB-KW"/>
</dbReference>
<dbReference type="Pfam" id="PF00069">
    <property type="entry name" value="Pkinase"/>
    <property type="match status" value="1"/>
</dbReference>
<dbReference type="PANTHER" id="PTHR24055">
    <property type="entry name" value="MITOGEN-ACTIVATED PROTEIN KINASE"/>
    <property type="match status" value="1"/>
</dbReference>
<comment type="similarity">
    <text evidence="2">Belongs to the protein kinase superfamily. CMGC Ser/Thr protein kinase family. MAP kinase subfamily.</text>
</comment>
<keyword evidence="4" id="KW-0723">Serine/threonine-protein kinase</keyword>
<comment type="catalytic activity">
    <reaction evidence="11">
        <text>L-seryl-[protein] + ATP = O-phospho-L-seryl-[protein] + ADP + H(+)</text>
        <dbReference type="Rhea" id="RHEA:17989"/>
        <dbReference type="Rhea" id="RHEA-COMP:9863"/>
        <dbReference type="Rhea" id="RHEA-COMP:11604"/>
        <dbReference type="ChEBI" id="CHEBI:15378"/>
        <dbReference type="ChEBI" id="CHEBI:29999"/>
        <dbReference type="ChEBI" id="CHEBI:30616"/>
        <dbReference type="ChEBI" id="CHEBI:83421"/>
        <dbReference type="ChEBI" id="CHEBI:456216"/>
        <dbReference type="EC" id="2.7.11.24"/>
    </reaction>
</comment>
<evidence type="ECO:0000256" key="11">
    <source>
        <dbReference type="ARBA" id="ARBA00048312"/>
    </source>
</evidence>
<dbReference type="GO" id="GO:0005737">
    <property type="term" value="C:cytoplasm"/>
    <property type="evidence" value="ECO:0007669"/>
    <property type="project" value="UniProtKB-ARBA"/>
</dbReference>
<reference evidence="13 14" key="1">
    <citation type="journal article" date="2018" name="Gigascience">
        <title>Genomes of trombidid mites reveal novel predicted allergens and laterally-transferred genes associated with secondary metabolism.</title>
        <authorList>
            <person name="Dong X."/>
            <person name="Chaisiri K."/>
            <person name="Xia D."/>
            <person name="Armstrong S.D."/>
            <person name="Fang Y."/>
            <person name="Donnelly M.J."/>
            <person name="Kadowaki T."/>
            <person name="McGarry J.W."/>
            <person name="Darby A.C."/>
            <person name="Makepeace B.L."/>
        </authorList>
    </citation>
    <scope>NUCLEOTIDE SEQUENCE [LARGE SCALE GENOMIC DNA]</scope>
    <source>
        <strain evidence="13">UoL-UT</strain>
    </source>
</reference>
<dbReference type="PROSITE" id="PS50011">
    <property type="entry name" value="PROTEIN_KINASE_DOM"/>
    <property type="match status" value="1"/>
</dbReference>
<sequence>MNHENVIGLLDVFTPSSTLETFVDFYLVTHLMDTDLNAVIKSQKLNDAQIQFIVTQLLLGLQYIHSAGIIHRDLKPSNIAINEDCKLKIVDFGLARQTEPEMTGYVSTRWYRAPEIILNWMHYNQTADIWSVGCIMAEMITSKTLFPGTDRKHFLTIKKLFCLSYFAVDIDQLLKTMEVCGTPDEILMNKIVSEDARNYIKTLPIMKRQNFSELFGGANPKAIELIEHMLQLDPEARLTAVLALQHPYIQCCSDSCQNSEMSEIYDDSFEDDDLRLTEWRSMFS</sequence>
<keyword evidence="5" id="KW-0597">Phosphoprotein</keyword>
<evidence type="ECO:0000256" key="2">
    <source>
        <dbReference type="ARBA" id="ARBA00008832"/>
    </source>
</evidence>
<dbReference type="Gene3D" id="1.10.510.10">
    <property type="entry name" value="Transferase(Phosphotransferase) domain 1"/>
    <property type="match status" value="1"/>
</dbReference>
<dbReference type="Proteomes" id="UP000288716">
    <property type="component" value="Unassembled WGS sequence"/>
</dbReference>
<accession>A0A443S028</accession>
<dbReference type="OrthoDB" id="192887at2759"/>
<feature type="domain" description="Protein kinase" evidence="12">
    <location>
        <begin position="1"/>
        <end position="249"/>
    </location>
</feature>
<keyword evidence="9" id="KW-0067">ATP-binding</keyword>
<evidence type="ECO:0000256" key="6">
    <source>
        <dbReference type="ARBA" id="ARBA00022679"/>
    </source>
</evidence>
<evidence type="ECO:0000259" key="12">
    <source>
        <dbReference type="PROSITE" id="PS50011"/>
    </source>
</evidence>
<dbReference type="SUPFAM" id="SSF56112">
    <property type="entry name" value="Protein kinase-like (PK-like)"/>
    <property type="match status" value="1"/>
</dbReference>
<protein>
    <recommendedName>
        <fullName evidence="3">mitogen-activated protein kinase</fullName>
        <ecNumber evidence="3">2.7.11.24</ecNumber>
    </recommendedName>
</protein>